<proteinExistence type="predicted"/>
<keyword evidence="4" id="KW-1185">Reference proteome</keyword>
<feature type="DNA-binding region" description="HMG box" evidence="1">
    <location>
        <begin position="6"/>
        <end position="69"/>
    </location>
</feature>
<dbReference type="Gene3D" id="1.10.30.10">
    <property type="entry name" value="High mobility group box domain"/>
    <property type="match status" value="1"/>
</dbReference>
<sequence>QDPNRAPRPRNAFFVFRSYYIQHARHLNQQNISMAAAEKWNAMSDEEKWEFYKAADEERAQHKIAHPYY</sequence>
<gene>
    <name evidence="3" type="ORF">BDN70DRAFT_763563</name>
</gene>
<dbReference type="SMART" id="SM00398">
    <property type="entry name" value="HMG"/>
    <property type="match status" value="1"/>
</dbReference>
<keyword evidence="1" id="KW-0238">DNA-binding</keyword>
<feature type="domain" description="HMG box" evidence="2">
    <location>
        <begin position="6"/>
        <end position="69"/>
    </location>
</feature>
<accession>A0A9P6CSA7</accession>
<comment type="caution">
    <text evidence="3">The sequence shown here is derived from an EMBL/GenBank/DDBJ whole genome shotgun (WGS) entry which is preliminary data.</text>
</comment>
<feature type="non-terminal residue" evidence="3">
    <location>
        <position position="69"/>
    </location>
</feature>
<dbReference type="InterPro" id="IPR036910">
    <property type="entry name" value="HMG_box_dom_sf"/>
</dbReference>
<feature type="non-terminal residue" evidence="3">
    <location>
        <position position="1"/>
    </location>
</feature>
<keyword evidence="1" id="KW-0539">Nucleus</keyword>
<dbReference type="PROSITE" id="PS50118">
    <property type="entry name" value="HMG_BOX_2"/>
    <property type="match status" value="1"/>
</dbReference>
<dbReference type="AlphaFoldDB" id="A0A9P6CSA7"/>
<dbReference type="SUPFAM" id="SSF47095">
    <property type="entry name" value="HMG-box"/>
    <property type="match status" value="1"/>
</dbReference>
<protein>
    <submittedName>
        <fullName evidence="3">HMG-box</fullName>
    </submittedName>
</protein>
<dbReference type="Pfam" id="PF00505">
    <property type="entry name" value="HMG_box"/>
    <property type="match status" value="1"/>
</dbReference>
<dbReference type="GO" id="GO:0003677">
    <property type="term" value="F:DNA binding"/>
    <property type="evidence" value="ECO:0007669"/>
    <property type="project" value="UniProtKB-UniRule"/>
</dbReference>
<evidence type="ECO:0000313" key="3">
    <source>
        <dbReference type="EMBL" id="KAF9477082.1"/>
    </source>
</evidence>
<dbReference type="EMBL" id="MU155272">
    <property type="protein sequence ID" value="KAF9477082.1"/>
    <property type="molecule type" value="Genomic_DNA"/>
</dbReference>
<reference evidence="3" key="1">
    <citation type="submission" date="2020-11" db="EMBL/GenBank/DDBJ databases">
        <authorList>
            <consortium name="DOE Joint Genome Institute"/>
            <person name="Ahrendt S."/>
            <person name="Riley R."/>
            <person name="Andreopoulos W."/>
            <person name="Labutti K."/>
            <person name="Pangilinan J."/>
            <person name="Ruiz-Duenas F.J."/>
            <person name="Barrasa J.M."/>
            <person name="Sanchez-Garcia M."/>
            <person name="Camarero S."/>
            <person name="Miyauchi S."/>
            <person name="Serrano A."/>
            <person name="Linde D."/>
            <person name="Babiker R."/>
            <person name="Drula E."/>
            <person name="Ayuso-Fernandez I."/>
            <person name="Pacheco R."/>
            <person name="Padilla G."/>
            <person name="Ferreira P."/>
            <person name="Barriuso J."/>
            <person name="Kellner H."/>
            <person name="Castanera R."/>
            <person name="Alfaro M."/>
            <person name="Ramirez L."/>
            <person name="Pisabarro A.G."/>
            <person name="Kuo A."/>
            <person name="Tritt A."/>
            <person name="Lipzen A."/>
            <person name="He G."/>
            <person name="Yan M."/>
            <person name="Ng V."/>
            <person name="Cullen D."/>
            <person name="Martin F."/>
            <person name="Rosso M.-N."/>
            <person name="Henrissat B."/>
            <person name="Hibbett D."/>
            <person name="Martinez A.T."/>
            <person name="Grigoriev I.V."/>
        </authorList>
    </citation>
    <scope>NUCLEOTIDE SEQUENCE</scope>
    <source>
        <strain evidence="3">CIRM-BRFM 674</strain>
    </source>
</reference>
<evidence type="ECO:0000259" key="2">
    <source>
        <dbReference type="PROSITE" id="PS50118"/>
    </source>
</evidence>
<evidence type="ECO:0000256" key="1">
    <source>
        <dbReference type="PROSITE-ProRule" id="PRU00267"/>
    </source>
</evidence>
<evidence type="ECO:0000313" key="4">
    <source>
        <dbReference type="Proteomes" id="UP000807469"/>
    </source>
</evidence>
<dbReference type="OrthoDB" id="6247875at2759"/>
<dbReference type="Proteomes" id="UP000807469">
    <property type="component" value="Unassembled WGS sequence"/>
</dbReference>
<dbReference type="InterPro" id="IPR009071">
    <property type="entry name" value="HMG_box_dom"/>
</dbReference>
<organism evidence="3 4">
    <name type="scientific">Pholiota conissans</name>
    <dbReference type="NCBI Taxonomy" id="109636"/>
    <lineage>
        <taxon>Eukaryota</taxon>
        <taxon>Fungi</taxon>
        <taxon>Dikarya</taxon>
        <taxon>Basidiomycota</taxon>
        <taxon>Agaricomycotina</taxon>
        <taxon>Agaricomycetes</taxon>
        <taxon>Agaricomycetidae</taxon>
        <taxon>Agaricales</taxon>
        <taxon>Agaricineae</taxon>
        <taxon>Strophariaceae</taxon>
        <taxon>Pholiota</taxon>
    </lineage>
</organism>
<name>A0A9P6CSA7_9AGAR</name>
<dbReference type="GO" id="GO:0005634">
    <property type="term" value="C:nucleus"/>
    <property type="evidence" value="ECO:0007669"/>
    <property type="project" value="UniProtKB-UniRule"/>
</dbReference>